<organism evidence="2 3">
    <name type="scientific">Candidatus Magnetoglobus multicellularis str. Araruama</name>
    <dbReference type="NCBI Taxonomy" id="890399"/>
    <lineage>
        <taxon>Bacteria</taxon>
        <taxon>Pseudomonadati</taxon>
        <taxon>Thermodesulfobacteriota</taxon>
        <taxon>Desulfobacteria</taxon>
        <taxon>Desulfobacterales</taxon>
        <taxon>Desulfobacteraceae</taxon>
        <taxon>Candidatus Magnetoglobus</taxon>
    </lineage>
</organism>
<name>A0A1V1NU19_9BACT</name>
<dbReference type="PANTHER" id="PTHR35894">
    <property type="entry name" value="GENERAL SECRETION PATHWAY PROTEIN A-RELATED"/>
    <property type="match status" value="1"/>
</dbReference>
<feature type="domain" description="AAA+ ATPase" evidence="1">
    <location>
        <begin position="66"/>
        <end position="219"/>
    </location>
</feature>
<comment type="caution">
    <text evidence="2">The sequence shown here is derived from an EMBL/GenBank/DDBJ whole genome shotgun (WGS) entry which is preliminary data.</text>
</comment>
<dbReference type="EMBL" id="ATBP01002254">
    <property type="protein sequence ID" value="ETR66075.1"/>
    <property type="molecule type" value="Genomic_DNA"/>
</dbReference>
<protein>
    <submittedName>
        <fullName evidence="2">ATPase</fullName>
    </submittedName>
</protein>
<sequence>MQQRVYPLHICQKTMNVEENVNNRKKLLALFGLKWNPFLSDIPAGELWHTPGIDNFCFRVENLVMDGGFALISGDPGQGKSKVLQLLAHRLDGLNEIVVGIMERPQSSLSDFYRELGTLFGVNLRLANRYGGFKALRERWRDHIKNTLMRPVLLVDEAQEMQTACLNEIRLLGSAVFDSQCLLATVLCGDMRLPERFRMPELMSMGSRIRIRLILEPYDRKSLISYMKHSLEKAGASHLMTEGLIETLTDHCAGNLRILNNLSSELLEVGAQKEVTQLDEKLYLEVFSTYRTSTKKRY</sequence>
<gene>
    <name evidence="2" type="ORF">OMM_05811</name>
</gene>
<proteinExistence type="predicted"/>
<dbReference type="InterPro" id="IPR027417">
    <property type="entry name" value="P-loop_NTPase"/>
</dbReference>
<dbReference type="InterPro" id="IPR049945">
    <property type="entry name" value="AAA_22"/>
</dbReference>
<dbReference type="GO" id="GO:0016887">
    <property type="term" value="F:ATP hydrolysis activity"/>
    <property type="evidence" value="ECO:0007669"/>
    <property type="project" value="InterPro"/>
</dbReference>
<dbReference type="AlphaFoldDB" id="A0A1V1NU19"/>
<reference evidence="3" key="1">
    <citation type="submission" date="2012-11" db="EMBL/GenBank/DDBJ databases">
        <authorList>
            <person name="Lucero-Rivera Y.E."/>
            <person name="Tovar-Ramirez D."/>
        </authorList>
    </citation>
    <scope>NUCLEOTIDE SEQUENCE [LARGE SCALE GENOMIC DNA]</scope>
    <source>
        <strain evidence="3">Araruama</strain>
    </source>
</reference>
<dbReference type="Pfam" id="PF13401">
    <property type="entry name" value="AAA_22"/>
    <property type="match status" value="1"/>
</dbReference>
<evidence type="ECO:0000259" key="1">
    <source>
        <dbReference type="SMART" id="SM00382"/>
    </source>
</evidence>
<accession>A0A1V1NU19</accession>
<dbReference type="InterPro" id="IPR052026">
    <property type="entry name" value="ExeA_AAA_ATPase_DNA-bind"/>
</dbReference>
<dbReference type="PANTHER" id="PTHR35894:SF1">
    <property type="entry name" value="PHOSPHORIBULOKINASE _ URIDINE KINASE FAMILY"/>
    <property type="match status" value="1"/>
</dbReference>
<dbReference type="Gene3D" id="3.40.50.300">
    <property type="entry name" value="P-loop containing nucleotide triphosphate hydrolases"/>
    <property type="match status" value="1"/>
</dbReference>
<dbReference type="SUPFAM" id="SSF52540">
    <property type="entry name" value="P-loop containing nucleoside triphosphate hydrolases"/>
    <property type="match status" value="1"/>
</dbReference>
<evidence type="ECO:0000313" key="3">
    <source>
        <dbReference type="Proteomes" id="UP000189670"/>
    </source>
</evidence>
<dbReference type="SMART" id="SM00382">
    <property type="entry name" value="AAA"/>
    <property type="match status" value="1"/>
</dbReference>
<dbReference type="InterPro" id="IPR003593">
    <property type="entry name" value="AAA+_ATPase"/>
</dbReference>
<dbReference type="Proteomes" id="UP000189670">
    <property type="component" value="Unassembled WGS sequence"/>
</dbReference>
<evidence type="ECO:0000313" key="2">
    <source>
        <dbReference type="EMBL" id="ETR66075.1"/>
    </source>
</evidence>